<sequence>MARRGWEAQGIGVSLSEISQWEPPLKSTIQARIGWWERSGRQYLSMYQAESNHKESDLMNMGTNPLLYQCNGSILNIFKKKVILLLYAMWSSLSCMNHSISS</sequence>
<organism evidence="1 2">
    <name type="scientific">Nephila pilipes</name>
    <name type="common">Giant wood spider</name>
    <name type="synonym">Nephila maculata</name>
    <dbReference type="NCBI Taxonomy" id="299642"/>
    <lineage>
        <taxon>Eukaryota</taxon>
        <taxon>Metazoa</taxon>
        <taxon>Ecdysozoa</taxon>
        <taxon>Arthropoda</taxon>
        <taxon>Chelicerata</taxon>
        <taxon>Arachnida</taxon>
        <taxon>Araneae</taxon>
        <taxon>Araneomorphae</taxon>
        <taxon>Entelegynae</taxon>
        <taxon>Araneoidea</taxon>
        <taxon>Nephilidae</taxon>
        <taxon>Nephila</taxon>
    </lineage>
</organism>
<protein>
    <submittedName>
        <fullName evidence="1">Uncharacterized protein</fullName>
    </submittedName>
</protein>
<evidence type="ECO:0000313" key="1">
    <source>
        <dbReference type="EMBL" id="GFS73080.1"/>
    </source>
</evidence>
<proteinExistence type="predicted"/>
<gene>
    <name evidence="1" type="ORF">NPIL_70241</name>
</gene>
<comment type="caution">
    <text evidence="1">The sequence shown here is derived from an EMBL/GenBank/DDBJ whole genome shotgun (WGS) entry which is preliminary data.</text>
</comment>
<dbReference type="Proteomes" id="UP000887013">
    <property type="component" value="Unassembled WGS sequence"/>
</dbReference>
<accession>A0A8X6MR04</accession>
<name>A0A8X6MR04_NEPPI</name>
<dbReference type="AlphaFoldDB" id="A0A8X6MR04"/>
<dbReference type="EMBL" id="BMAW01049893">
    <property type="protein sequence ID" value="GFS73080.1"/>
    <property type="molecule type" value="Genomic_DNA"/>
</dbReference>
<reference evidence="1" key="1">
    <citation type="submission" date="2020-08" db="EMBL/GenBank/DDBJ databases">
        <title>Multicomponent nature underlies the extraordinary mechanical properties of spider dragline silk.</title>
        <authorList>
            <person name="Kono N."/>
            <person name="Nakamura H."/>
            <person name="Mori M."/>
            <person name="Yoshida Y."/>
            <person name="Ohtoshi R."/>
            <person name="Malay A.D."/>
            <person name="Moran D.A.P."/>
            <person name="Tomita M."/>
            <person name="Numata K."/>
            <person name="Arakawa K."/>
        </authorList>
    </citation>
    <scope>NUCLEOTIDE SEQUENCE</scope>
</reference>
<keyword evidence="2" id="KW-1185">Reference proteome</keyword>
<evidence type="ECO:0000313" key="2">
    <source>
        <dbReference type="Proteomes" id="UP000887013"/>
    </source>
</evidence>